<dbReference type="Pfam" id="PF00903">
    <property type="entry name" value="Glyoxalase"/>
    <property type="match status" value="1"/>
</dbReference>
<dbReference type="SUPFAM" id="SSF54593">
    <property type="entry name" value="Glyoxalase/Bleomycin resistance protein/Dihydroxybiphenyl dioxygenase"/>
    <property type="match status" value="1"/>
</dbReference>
<dbReference type="Gene3D" id="3.10.180.10">
    <property type="entry name" value="2,3-Dihydroxybiphenyl 1,2-Dioxygenase, domain 1"/>
    <property type="match status" value="1"/>
</dbReference>
<comment type="caution">
    <text evidence="3">The sequence shown here is derived from an EMBL/GenBank/DDBJ whole genome shotgun (WGS) entry which is preliminary data.</text>
</comment>
<keyword evidence="1" id="KW-0472">Membrane</keyword>
<reference evidence="3 4" key="1">
    <citation type="submission" date="2021-07" db="EMBL/GenBank/DDBJ databases">
        <title>Genome data of Colletotrichum spaethianum.</title>
        <authorList>
            <person name="Utami Y.D."/>
            <person name="Hiruma K."/>
        </authorList>
    </citation>
    <scope>NUCLEOTIDE SEQUENCE [LARGE SCALE GENOMIC DNA]</scope>
    <source>
        <strain evidence="3 4">MAFF 242679</strain>
    </source>
</reference>
<accession>A0AA37GYC4</accession>
<proteinExistence type="predicted"/>
<dbReference type="InterPro" id="IPR029068">
    <property type="entry name" value="Glyas_Bleomycin-R_OHBP_Dase"/>
</dbReference>
<dbReference type="Gene3D" id="1.20.1250.20">
    <property type="entry name" value="MFS general substrate transporter like domains"/>
    <property type="match status" value="1"/>
</dbReference>
<evidence type="ECO:0000313" key="4">
    <source>
        <dbReference type="Proteomes" id="UP001055172"/>
    </source>
</evidence>
<dbReference type="Proteomes" id="UP001055172">
    <property type="component" value="Unassembled WGS sequence"/>
</dbReference>
<dbReference type="InterPro" id="IPR036259">
    <property type="entry name" value="MFS_trans_sf"/>
</dbReference>
<organism evidence="3 4">
    <name type="scientific">Colletotrichum liriopes</name>
    <dbReference type="NCBI Taxonomy" id="708192"/>
    <lineage>
        <taxon>Eukaryota</taxon>
        <taxon>Fungi</taxon>
        <taxon>Dikarya</taxon>
        <taxon>Ascomycota</taxon>
        <taxon>Pezizomycotina</taxon>
        <taxon>Sordariomycetes</taxon>
        <taxon>Hypocreomycetidae</taxon>
        <taxon>Glomerellales</taxon>
        <taxon>Glomerellaceae</taxon>
        <taxon>Colletotrichum</taxon>
        <taxon>Colletotrichum spaethianum species complex</taxon>
    </lineage>
</organism>
<feature type="transmembrane region" description="Helical" evidence="1">
    <location>
        <begin position="157"/>
        <end position="176"/>
    </location>
</feature>
<keyword evidence="1" id="KW-0812">Transmembrane</keyword>
<protein>
    <recommendedName>
        <fullName evidence="2">Glyoxalase/fosfomycin resistance/dioxygenase domain-containing protein</fullName>
    </recommendedName>
</protein>
<gene>
    <name evidence="3" type="ORF">ColLi_11415</name>
</gene>
<dbReference type="EMBL" id="BPPX01000034">
    <property type="protein sequence ID" value="GJC88577.1"/>
    <property type="molecule type" value="Genomic_DNA"/>
</dbReference>
<dbReference type="AlphaFoldDB" id="A0AA37GYC4"/>
<evidence type="ECO:0000256" key="1">
    <source>
        <dbReference type="SAM" id="Phobius"/>
    </source>
</evidence>
<feature type="domain" description="Glyoxalase/fosfomycin resistance/dioxygenase" evidence="2">
    <location>
        <begin position="11"/>
        <end position="110"/>
    </location>
</feature>
<keyword evidence="1" id="KW-1133">Transmembrane helix</keyword>
<keyword evidence="4" id="KW-1185">Reference proteome</keyword>
<dbReference type="InterPro" id="IPR004360">
    <property type="entry name" value="Glyas_Fos-R_dOase_dom"/>
</dbReference>
<evidence type="ECO:0000259" key="2">
    <source>
        <dbReference type="Pfam" id="PF00903"/>
    </source>
</evidence>
<name>A0AA37GYC4_9PEZI</name>
<evidence type="ECO:0000313" key="3">
    <source>
        <dbReference type="EMBL" id="GJC88577.1"/>
    </source>
</evidence>
<sequence>MTSPQVAVRSLNHIAVSVPNIKAVVKWYTEVLGFKLIGDRILRIKRSEDPSNAVFHIFGEGLNEVHMAYLATGNEDGFEVFEFVDPVYKANGVDFEYNRGGFFHICVTSSTASRCSQFHPCIPPRSTRRECATRAPQLPRRSTGLAFTAIENIGWKYYLLYGIFNFAFVPIIWYWYVETANLSLEPVDRMFEIKHAGGKKMDWEEATRLAKLDAPPTVESSSEMDEMVMANHVESVKD</sequence>